<feature type="compositionally biased region" description="Basic and acidic residues" evidence="1">
    <location>
        <begin position="569"/>
        <end position="580"/>
    </location>
</feature>
<feature type="compositionally biased region" description="Polar residues" evidence="1">
    <location>
        <begin position="718"/>
        <end position="727"/>
    </location>
</feature>
<reference evidence="3" key="1">
    <citation type="submission" date="2025-08" db="UniProtKB">
        <authorList>
            <consortium name="RefSeq"/>
        </authorList>
    </citation>
    <scope>IDENTIFICATION</scope>
    <source>
        <tissue evidence="3">Muscle</tissue>
    </source>
</reference>
<feature type="compositionally biased region" description="Basic and acidic residues" evidence="1">
    <location>
        <begin position="239"/>
        <end position="254"/>
    </location>
</feature>
<feature type="compositionally biased region" description="Polar residues" evidence="1">
    <location>
        <begin position="422"/>
        <end position="432"/>
    </location>
</feature>
<feature type="compositionally biased region" description="Basic and acidic residues" evidence="1">
    <location>
        <begin position="116"/>
        <end position="135"/>
    </location>
</feature>
<accession>A0ABM1BI07</accession>
<feature type="compositionally biased region" description="Basic and acidic residues" evidence="1">
    <location>
        <begin position="326"/>
        <end position="339"/>
    </location>
</feature>
<feature type="compositionally biased region" description="Basic and acidic residues" evidence="1">
    <location>
        <begin position="346"/>
        <end position="394"/>
    </location>
</feature>
<feature type="compositionally biased region" description="Low complexity" evidence="1">
    <location>
        <begin position="37"/>
        <end position="55"/>
    </location>
</feature>
<feature type="compositionally biased region" description="Polar residues" evidence="1">
    <location>
        <begin position="692"/>
        <end position="707"/>
    </location>
</feature>
<feature type="compositionally biased region" description="Basic and acidic residues" evidence="1">
    <location>
        <begin position="22"/>
        <end position="35"/>
    </location>
</feature>
<feature type="compositionally biased region" description="Basic and acidic residues" evidence="1">
    <location>
        <begin position="1"/>
        <end position="13"/>
    </location>
</feature>
<feature type="compositionally biased region" description="Basic and acidic residues" evidence="1">
    <location>
        <begin position="77"/>
        <end position="88"/>
    </location>
</feature>
<feature type="compositionally biased region" description="Basic and acidic residues" evidence="1">
    <location>
        <begin position="433"/>
        <end position="443"/>
    </location>
</feature>
<feature type="region of interest" description="Disordered" evidence="1">
    <location>
        <begin position="468"/>
        <end position="504"/>
    </location>
</feature>
<evidence type="ECO:0000313" key="3">
    <source>
        <dbReference type="RefSeq" id="XP_013782399.1"/>
    </source>
</evidence>
<dbReference type="Proteomes" id="UP000694941">
    <property type="component" value="Unplaced"/>
</dbReference>
<dbReference type="GeneID" id="106466654"/>
<keyword evidence="2" id="KW-1185">Reference proteome</keyword>
<feature type="compositionally biased region" description="Basic and acidic residues" evidence="1">
    <location>
        <begin position="471"/>
        <end position="504"/>
    </location>
</feature>
<feature type="compositionally biased region" description="Polar residues" evidence="1">
    <location>
        <begin position="540"/>
        <end position="551"/>
    </location>
</feature>
<dbReference type="RefSeq" id="XP_013782399.1">
    <property type="nucleotide sequence ID" value="XM_013926945.2"/>
</dbReference>
<feature type="region of interest" description="Disordered" evidence="1">
    <location>
        <begin position="236"/>
        <end position="275"/>
    </location>
</feature>
<feature type="region of interest" description="Disordered" evidence="1">
    <location>
        <begin position="408"/>
        <end position="443"/>
    </location>
</feature>
<name>A0ABM1BI07_LIMPO</name>
<gene>
    <name evidence="3" type="primary">LOC106466654</name>
</gene>
<feature type="region of interest" description="Disordered" evidence="1">
    <location>
        <begin position="1"/>
        <end position="55"/>
    </location>
</feature>
<feature type="region of interest" description="Disordered" evidence="1">
    <location>
        <begin position="326"/>
        <end position="395"/>
    </location>
</feature>
<feature type="compositionally biased region" description="Basic and acidic residues" evidence="1">
    <location>
        <begin position="408"/>
        <end position="421"/>
    </location>
</feature>
<feature type="region of interest" description="Disordered" evidence="1">
    <location>
        <begin position="77"/>
        <end position="153"/>
    </location>
</feature>
<evidence type="ECO:0000256" key="1">
    <source>
        <dbReference type="SAM" id="MobiDB-lite"/>
    </source>
</evidence>
<feature type="region of interest" description="Disordered" evidence="1">
    <location>
        <begin position="540"/>
        <end position="727"/>
    </location>
</feature>
<evidence type="ECO:0000313" key="2">
    <source>
        <dbReference type="Proteomes" id="UP000694941"/>
    </source>
</evidence>
<feature type="compositionally biased region" description="Basic and acidic residues" evidence="1">
    <location>
        <begin position="677"/>
        <end position="691"/>
    </location>
</feature>
<proteinExistence type="predicted"/>
<organism evidence="2 3">
    <name type="scientific">Limulus polyphemus</name>
    <name type="common">Atlantic horseshoe crab</name>
    <dbReference type="NCBI Taxonomy" id="6850"/>
    <lineage>
        <taxon>Eukaryota</taxon>
        <taxon>Metazoa</taxon>
        <taxon>Ecdysozoa</taxon>
        <taxon>Arthropoda</taxon>
        <taxon>Chelicerata</taxon>
        <taxon>Merostomata</taxon>
        <taxon>Xiphosura</taxon>
        <taxon>Limulidae</taxon>
        <taxon>Limulus</taxon>
    </lineage>
</organism>
<sequence length="727" mass="83695">MSNEKSKLADKKQLKPQSSKPLKKDDESFKYKTDHASNSTSEKLNSSNKEKLSLSSLSYAKSSRIFSKDKLTYKKRTDSIRFEKEKNKNSTGKKKKECIIEKYRSSNKPQSEMSENTEKNKKESKIENKKLDVRPKPCKINRQSDSDSDNSCSTEKKIIIEEHASELCCFGDDSYDMGTNNDLERKLKCDSNTGCNSPKATETAKEGSSIILKCDAEKKSGKDLFDISSRMLENTDSDISLREDLKRTKNKGVDEDSSDLFDDDDKKSTEDISEVSCTVSSVHTSDLSSFDDQISLSSMEEVEPVKPRGKRRISLKEVKEFAYLKELSDSSRDRHRTDDDSCSYEQIKRSRYKSDEDSSGHEQLSRSRLRSDDDSCDSEHISRNKHKSDEESCIHRQMSMKIQCAELRMEPNEAKPFHQDSLKSPTGGVQSSDTHDDSRMELRRERKVNLKYASDEFSSIFTPGRKSSIVTDHRQDQEHKFKTEESYESRIKSKKYKSSEGDPSFLDKELEKYQEKSNDNSLFGTSENLKTTKERNFVQFTQTSHPLSHQKFSFVEEKHSSVLSKRTKLVTDKKEERSQQEENVGLTASVSMDEQEQQSKFTDRGRHLSENADHTSPELTKYDKAKQDSSHYSTKRYDSSDLYKPRPLISSGTRRSRSGTQSPPLQEESKKNKKNQYYRETKKQKKNENSRSNRGQEQASLPTTTYSHGFKCHRDYSPSKSKVKYQN</sequence>
<feature type="compositionally biased region" description="Basic and acidic residues" evidence="1">
    <location>
        <begin position="601"/>
        <end position="644"/>
    </location>
</feature>
<protein>
    <submittedName>
        <fullName evidence="3">Biorientation of chromosomes in cell division protein 1-like 1 isoform X1</fullName>
    </submittedName>
</protein>